<evidence type="ECO:0000313" key="7">
    <source>
        <dbReference type="EMBL" id="GLC24199.1"/>
    </source>
</evidence>
<comment type="caution">
    <text evidence="7">The sequence shown here is derived from an EMBL/GenBank/DDBJ whole genome shotgun (WGS) entry which is preliminary data.</text>
</comment>
<proteinExistence type="predicted"/>
<evidence type="ECO:0000256" key="6">
    <source>
        <dbReference type="SAM" id="Phobius"/>
    </source>
</evidence>
<dbReference type="GO" id="GO:0005886">
    <property type="term" value="C:plasma membrane"/>
    <property type="evidence" value="ECO:0007669"/>
    <property type="project" value="UniProtKB-SubCell"/>
</dbReference>
<evidence type="ECO:0000313" key="8">
    <source>
        <dbReference type="Proteomes" id="UP001161325"/>
    </source>
</evidence>
<keyword evidence="8" id="KW-1185">Reference proteome</keyword>
<gene>
    <name evidence="7" type="ORF">rosag_07120</name>
</gene>
<keyword evidence="2" id="KW-1003">Cell membrane</keyword>
<dbReference type="EMBL" id="BRXS01000001">
    <property type="protein sequence ID" value="GLC24199.1"/>
    <property type="molecule type" value="Genomic_DNA"/>
</dbReference>
<feature type="transmembrane region" description="Helical" evidence="6">
    <location>
        <begin position="110"/>
        <end position="133"/>
    </location>
</feature>
<sequence length="208" mass="21322">MPDRDALLLFLATGLALNLTPGPDMLYVAARSASEGRGAGVASALGIAAGTLVHIALVAFGLAALLAAVPVAYTIVRLAGAAYLVYLGVRALWRPSALAERALAPASRWAVFRQGVVTNVLNPKVALFFLAFLPQFVDPARGSAALQVLALGLLFDTSGTIVNLAVALGASGAAGRLRRSARAAQLLERATGALFVALGVRLALAGRR</sequence>
<feature type="transmembrane region" description="Helical" evidence="6">
    <location>
        <begin position="41"/>
        <end position="65"/>
    </location>
</feature>
<accession>A0AA37Q0D6</accession>
<feature type="transmembrane region" description="Helical" evidence="6">
    <location>
        <begin position="6"/>
        <end position="29"/>
    </location>
</feature>
<evidence type="ECO:0000256" key="5">
    <source>
        <dbReference type="ARBA" id="ARBA00023136"/>
    </source>
</evidence>
<reference evidence="7" key="1">
    <citation type="submission" date="2022-08" db="EMBL/GenBank/DDBJ databases">
        <title>Draft genome sequencing of Roseisolibacter agri AW1220.</title>
        <authorList>
            <person name="Tobiishi Y."/>
            <person name="Tonouchi A."/>
        </authorList>
    </citation>
    <scope>NUCLEOTIDE SEQUENCE</scope>
    <source>
        <strain evidence="7">AW1220</strain>
    </source>
</reference>
<evidence type="ECO:0000256" key="4">
    <source>
        <dbReference type="ARBA" id="ARBA00022989"/>
    </source>
</evidence>
<protein>
    <submittedName>
        <fullName evidence="7">LysE type translocator</fullName>
    </submittedName>
</protein>
<name>A0AA37Q0D6_9BACT</name>
<dbReference type="InterPro" id="IPR001123">
    <property type="entry name" value="LeuE-type"/>
</dbReference>
<dbReference type="PANTHER" id="PTHR30086:SF20">
    <property type="entry name" value="ARGININE EXPORTER PROTEIN ARGO-RELATED"/>
    <property type="match status" value="1"/>
</dbReference>
<dbReference type="PANTHER" id="PTHR30086">
    <property type="entry name" value="ARGININE EXPORTER PROTEIN ARGO"/>
    <property type="match status" value="1"/>
</dbReference>
<dbReference type="PIRSF" id="PIRSF006324">
    <property type="entry name" value="LeuE"/>
    <property type="match status" value="1"/>
</dbReference>
<organism evidence="7 8">
    <name type="scientific">Roseisolibacter agri</name>
    <dbReference type="NCBI Taxonomy" id="2014610"/>
    <lineage>
        <taxon>Bacteria</taxon>
        <taxon>Pseudomonadati</taxon>
        <taxon>Gemmatimonadota</taxon>
        <taxon>Gemmatimonadia</taxon>
        <taxon>Gemmatimonadales</taxon>
        <taxon>Gemmatimonadaceae</taxon>
        <taxon>Roseisolibacter</taxon>
    </lineage>
</organism>
<keyword evidence="3 6" id="KW-0812">Transmembrane</keyword>
<dbReference type="GO" id="GO:0015171">
    <property type="term" value="F:amino acid transmembrane transporter activity"/>
    <property type="evidence" value="ECO:0007669"/>
    <property type="project" value="TreeGrafter"/>
</dbReference>
<comment type="subcellular location">
    <subcellularLocation>
        <location evidence="1">Cell membrane</location>
        <topology evidence="1">Multi-pass membrane protein</topology>
    </subcellularLocation>
</comment>
<dbReference type="AlphaFoldDB" id="A0AA37Q0D6"/>
<evidence type="ECO:0000256" key="2">
    <source>
        <dbReference type="ARBA" id="ARBA00022475"/>
    </source>
</evidence>
<evidence type="ECO:0000256" key="1">
    <source>
        <dbReference type="ARBA" id="ARBA00004651"/>
    </source>
</evidence>
<keyword evidence="4 6" id="KW-1133">Transmembrane helix</keyword>
<feature type="transmembrane region" description="Helical" evidence="6">
    <location>
        <begin position="145"/>
        <end position="174"/>
    </location>
</feature>
<dbReference type="RefSeq" id="WP_284348648.1">
    <property type="nucleotide sequence ID" value="NZ_BRXS01000001.1"/>
</dbReference>
<keyword evidence="5 6" id="KW-0472">Membrane</keyword>
<dbReference type="Proteomes" id="UP001161325">
    <property type="component" value="Unassembled WGS sequence"/>
</dbReference>
<dbReference type="Pfam" id="PF01810">
    <property type="entry name" value="LysE"/>
    <property type="match status" value="1"/>
</dbReference>
<evidence type="ECO:0000256" key="3">
    <source>
        <dbReference type="ARBA" id="ARBA00022692"/>
    </source>
</evidence>